<dbReference type="EMBL" id="JADCNL010000004">
    <property type="protein sequence ID" value="KAG0484544.1"/>
    <property type="molecule type" value="Genomic_DNA"/>
</dbReference>
<reference evidence="1 2" key="1">
    <citation type="journal article" date="2020" name="Nat. Food">
        <title>A phased Vanilla planifolia genome enables genetic improvement of flavour and production.</title>
        <authorList>
            <person name="Hasing T."/>
            <person name="Tang H."/>
            <person name="Brym M."/>
            <person name="Khazi F."/>
            <person name="Huang T."/>
            <person name="Chambers A.H."/>
        </authorList>
    </citation>
    <scope>NUCLEOTIDE SEQUENCE [LARGE SCALE GENOMIC DNA]</scope>
    <source>
        <tissue evidence="1">Leaf</tissue>
    </source>
</reference>
<name>A0A835R960_VANPL</name>
<gene>
    <name evidence="1" type="ORF">HPP92_008623</name>
</gene>
<proteinExistence type="predicted"/>
<comment type="caution">
    <text evidence="1">The sequence shown here is derived from an EMBL/GenBank/DDBJ whole genome shotgun (WGS) entry which is preliminary data.</text>
</comment>
<dbReference type="AlphaFoldDB" id="A0A835R960"/>
<sequence length="118" mass="13630">MARSIRRKKDYSSSTLWLLLSTSPPANRLKDSPVPLHQNEMNSTHLSDDPIIASNWLRSQHWVRTRRLNPMITITPQVVFKSSPPTARWQQLHQPSFVCQFLITPNTSIIEITAQQLE</sequence>
<keyword evidence="2" id="KW-1185">Reference proteome</keyword>
<evidence type="ECO:0000313" key="2">
    <source>
        <dbReference type="Proteomes" id="UP000636800"/>
    </source>
</evidence>
<accession>A0A835R960</accession>
<protein>
    <submittedName>
        <fullName evidence="1">Uncharacterized protein</fullName>
    </submittedName>
</protein>
<dbReference type="OrthoDB" id="1933409at2759"/>
<evidence type="ECO:0000313" key="1">
    <source>
        <dbReference type="EMBL" id="KAG0484544.1"/>
    </source>
</evidence>
<organism evidence="1 2">
    <name type="scientific">Vanilla planifolia</name>
    <name type="common">Vanilla</name>
    <dbReference type="NCBI Taxonomy" id="51239"/>
    <lineage>
        <taxon>Eukaryota</taxon>
        <taxon>Viridiplantae</taxon>
        <taxon>Streptophyta</taxon>
        <taxon>Embryophyta</taxon>
        <taxon>Tracheophyta</taxon>
        <taxon>Spermatophyta</taxon>
        <taxon>Magnoliopsida</taxon>
        <taxon>Liliopsida</taxon>
        <taxon>Asparagales</taxon>
        <taxon>Orchidaceae</taxon>
        <taxon>Vanilloideae</taxon>
        <taxon>Vanilleae</taxon>
        <taxon>Vanilla</taxon>
    </lineage>
</organism>
<dbReference type="Proteomes" id="UP000636800">
    <property type="component" value="Unassembled WGS sequence"/>
</dbReference>